<dbReference type="OrthoDB" id="6132182at2759"/>
<dbReference type="SMART" id="SM00327">
    <property type="entry name" value="VWA"/>
    <property type="match status" value="1"/>
</dbReference>
<organism evidence="3 4">
    <name type="scientific">Acanthosepion pharaonis</name>
    <name type="common">Pharaoh cuttlefish</name>
    <name type="synonym">Sepia pharaonis</name>
    <dbReference type="NCBI Taxonomy" id="158019"/>
    <lineage>
        <taxon>Eukaryota</taxon>
        <taxon>Metazoa</taxon>
        <taxon>Spiralia</taxon>
        <taxon>Lophotrochozoa</taxon>
        <taxon>Mollusca</taxon>
        <taxon>Cephalopoda</taxon>
        <taxon>Coleoidea</taxon>
        <taxon>Decapodiformes</taxon>
        <taxon>Sepiida</taxon>
        <taxon>Sepiina</taxon>
        <taxon>Sepiidae</taxon>
        <taxon>Acanthosepion</taxon>
    </lineage>
</organism>
<accession>A0A812BES5</accession>
<evidence type="ECO:0000256" key="1">
    <source>
        <dbReference type="SAM" id="SignalP"/>
    </source>
</evidence>
<feature type="chain" id="PRO_5032376523" description="VWFA domain-containing protein" evidence="1">
    <location>
        <begin position="25"/>
        <end position="574"/>
    </location>
</feature>
<proteinExistence type="predicted"/>
<keyword evidence="4" id="KW-1185">Reference proteome</keyword>
<dbReference type="SUPFAM" id="SSF53300">
    <property type="entry name" value="vWA-like"/>
    <property type="match status" value="6"/>
</dbReference>
<dbReference type="Pfam" id="PF00092">
    <property type="entry name" value="VWA"/>
    <property type="match status" value="2"/>
</dbReference>
<feature type="signal peptide" evidence="1">
    <location>
        <begin position="1"/>
        <end position="24"/>
    </location>
</feature>
<gene>
    <name evidence="3" type="ORF">SPHA_16154</name>
</gene>
<dbReference type="PROSITE" id="PS50234">
    <property type="entry name" value="VWFA"/>
    <property type="match status" value="2"/>
</dbReference>
<dbReference type="EMBL" id="CAHIKZ030000565">
    <property type="protein sequence ID" value="CAE1226740.1"/>
    <property type="molecule type" value="Genomic_DNA"/>
</dbReference>
<dbReference type="Gene3D" id="3.40.50.410">
    <property type="entry name" value="von Willebrand factor, type A domain"/>
    <property type="match status" value="3"/>
</dbReference>
<evidence type="ECO:0000259" key="2">
    <source>
        <dbReference type="PROSITE" id="PS50234"/>
    </source>
</evidence>
<protein>
    <recommendedName>
        <fullName evidence="2">VWFA domain-containing protein</fullName>
    </recommendedName>
</protein>
<dbReference type="InterPro" id="IPR003609">
    <property type="entry name" value="Pan_app"/>
</dbReference>
<dbReference type="Pfam" id="PF00024">
    <property type="entry name" value="PAN_1"/>
    <property type="match status" value="1"/>
</dbReference>
<comment type="caution">
    <text evidence="3">The sequence shown here is derived from an EMBL/GenBank/DDBJ whole genome shotgun (WGS) entry which is preliminary data.</text>
</comment>
<dbReference type="Proteomes" id="UP000597762">
    <property type="component" value="Unassembled WGS sequence"/>
</dbReference>
<name>A0A812BES5_ACAPH</name>
<dbReference type="PANTHER" id="PTHR24020">
    <property type="entry name" value="COLLAGEN ALPHA"/>
    <property type="match status" value="1"/>
</dbReference>
<evidence type="ECO:0000313" key="3">
    <source>
        <dbReference type="EMBL" id="CAE1226740.1"/>
    </source>
</evidence>
<feature type="domain" description="VWFA" evidence="2">
    <location>
        <begin position="79"/>
        <end position="164"/>
    </location>
</feature>
<feature type="domain" description="VWFA" evidence="2">
    <location>
        <begin position="294"/>
        <end position="472"/>
    </location>
</feature>
<reference evidence="3" key="1">
    <citation type="submission" date="2021-01" db="EMBL/GenBank/DDBJ databases">
        <authorList>
            <person name="Li R."/>
            <person name="Bekaert M."/>
        </authorList>
    </citation>
    <scope>NUCLEOTIDE SEQUENCE</scope>
    <source>
        <strain evidence="3">Farmed</strain>
    </source>
</reference>
<sequence length="574" mass="64339">MDSKMLILWQICVLAWVLPHPGSAFVASNTTIPVASKTAIPVRLLPAIHVRPLPAIHVRPRPVARPQLIYRCTRTVADVVFVLDNSGSVGKGNFHGKSSNSRLTKKAARSLKRRGVRMFSVAIGHKVRRSELRAIASYPKYKHMFTVGNFNALKTITRGITKNICQVARPQLIYRCKHAVADVVFVLDNSGSVGKGNFLARPRLIYRCTRTVADVVFVLDNSGSVGKGNFLRRSELRAIASYPKYKHMFTVSNFNALKTITRGITKNICQVAPYPIPNLIPLPNIYFCKNAVADVVFVLDTSGSVGIVNFRKVHQFVIGIINSWKIGRNKVRVAVISFSNYAFVNIYPNQFSNKYYLIRAIKKIKYRSGGTNTYNALRLLGILFQRRYGDRKYAPNIAIVVTDGKSSNSILTKLEADKIKKKGVEMFIVPVGRRVCRSEVRAMASYPEYKHIISVGKFNALRKITWRITKNICQGIQTNSIGAGIQTNSIGAVMKMFIRVQVAFIGQKPIKIITSKSPIECARYCLRIKQCKSFNFDMESAATNTTIDVSERPHRVSKLQKLPENLCKLISNKI</sequence>
<dbReference type="PRINTS" id="PR00453">
    <property type="entry name" value="VWFADOMAIN"/>
</dbReference>
<dbReference type="AlphaFoldDB" id="A0A812BES5"/>
<keyword evidence="1" id="KW-0732">Signal</keyword>
<evidence type="ECO:0000313" key="4">
    <source>
        <dbReference type="Proteomes" id="UP000597762"/>
    </source>
</evidence>
<dbReference type="InterPro" id="IPR002035">
    <property type="entry name" value="VWF_A"/>
</dbReference>
<dbReference type="PANTHER" id="PTHR24020:SF20">
    <property type="entry name" value="PH DOMAIN-CONTAINING PROTEIN"/>
    <property type="match status" value="1"/>
</dbReference>
<dbReference type="InterPro" id="IPR036465">
    <property type="entry name" value="vWFA_dom_sf"/>
</dbReference>
<dbReference type="InterPro" id="IPR050525">
    <property type="entry name" value="ECM_Assembly_Org"/>
</dbReference>